<dbReference type="Gramene" id="TKW11277">
    <property type="protein sequence ID" value="TKW11277"/>
    <property type="gene ID" value="SEVIR_6G222600v2"/>
</dbReference>
<dbReference type="SMART" id="SM00225">
    <property type="entry name" value="BTB"/>
    <property type="match status" value="1"/>
</dbReference>
<reference evidence="4" key="1">
    <citation type="submission" date="2019-03" db="EMBL/GenBank/DDBJ databases">
        <title>WGS assembly of Setaria viridis.</title>
        <authorList>
            <person name="Huang P."/>
            <person name="Jenkins J."/>
            <person name="Grimwood J."/>
            <person name="Barry K."/>
            <person name="Healey A."/>
            <person name="Mamidi S."/>
            <person name="Sreedasyam A."/>
            <person name="Shu S."/>
            <person name="Feldman M."/>
            <person name="Wu J."/>
            <person name="Yu Y."/>
            <person name="Chen C."/>
            <person name="Johnson J."/>
            <person name="Rokhsar D."/>
            <person name="Baxter I."/>
            <person name="Schmutz J."/>
            <person name="Brutnell T."/>
            <person name="Kellogg E."/>
        </authorList>
    </citation>
    <scope>NUCLEOTIDE SEQUENCE [LARGE SCALE GENOMIC DNA]</scope>
</reference>
<dbReference type="InterPro" id="IPR000210">
    <property type="entry name" value="BTB/POZ_dom"/>
</dbReference>
<gene>
    <name evidence="4" type="ORF">SEVIR_6G222600v2</name>
</gene>
<keyword evidence="5" id="KW-1185">Reference proteome</keyword>
<dbReference type="PANTHER" id="PTHR26379:SF504">
    <property type="entry name" value="OS08G0523800 PROTEIN"/>
    <property type="match status" value="1"/>
</dbReference>
<evidence type="ECO:0000256" key="2">
    <source>
        <dbReference type="ARBA" id="ARBA00010846"/>
    </source>
</evidence>
<protein>
    <recommendedName>
        <fullName evidence="3">BTB domain-containing protein</fullName>
    </recommendedName>
</protein>
<dbReference type="PANTHER" id="PTHR26379">
    <property type="entry name" value="BTB/POZ AND MATH DOMAIN-CONTAINING PROTEIN 1"/>
    <property type="match status" value="1"/>
</dbReference>
<name>A0A4U6UKZ0_SETVI</name>
<dbReference type="AlphaFoldDB" id="A0A4U6UKZ0"/>
<dbReference type="GO" id="GO:0016567">
    <property type="term" value="P:protein ubiquitination"/>
    <property type="evidence" value="ECO:0007669"/>
    <property type="project" value="InterPro"/>
</dbReference>
<evidence type="ECO:0000313" key="4">
    <source>
        <dbReference type="EMBL" id="TKW11277.1"/>
    </source>
</evidence>
<accession>A0A4U6UKZ0</accession>
<evidence type="ECO:0000313" key="5">
    <source>
        <dbReference type="Proteomes" id="UP000298652"/>
    </source>
</evidence>
<dbReference type="InterPro" id="IPR045005">
    <property type="entry name" value="BPM1-6"/>
</dbReference>
<dbReference type="SUPFAM" id="SSF54695">
    <property type="entry name" value="POZ domain"/>
    <property type="match status" value="1"/>
</dbReference>
<proteinExistence type="inferred from homology"/>
<organism evidence="4 5">
    <name type="scientific">Setaria viridis</name>
    <name type="common">Green bristlegrass</name>
    <name type="synonym">Setaria italica subsp. viridis</name>
    <dbReference type="NCBI Taxonomy" id="4556"/>
    <lineage>
        <taxon>Eukaryota</taxon>
        <taxon>Viridiplantae</taxon>
        <taxon>Streptophyta</taxon>
        <taxon>Embryophyta</taxon>
        <taxon>Tracheophyta</taxon>
        <taxon>Spermatophyta</taxon>
        <taxon>Magnoliopsida</taxon>
        <taxon>Liliopsida</taxon>
        <taxon>Poales</taxon>
        <taxon>Poaceae</taxon>
        <taxon>PACMAD clade</taxon>
        <taxon>Panicoideae</taxon>
        <taxon>Panicodae</taxon>
        <taxon>Paniceae</taxon>
        <taxon>Cenchrinae</taxon>
        <taxon>Setaria</taxon>
    </lineage>
</organism>
<dbReference type="PROSITE" id="PS50097">
    <property type="entry name" value="BTB"/>
    <property type="match status" value="1"/>
</dbReference>
<dbReference type="Pfam" id="PF24570">
    <property type="entry name" value="BACK_BPM_SPOP"/>
    <property type="match status" value="1"/>
</dbReference>
<dbReference type="EMBL" id="CM016557">
    <property type="protein sequence ID" value="TKW11277.1"/>
    <property type="molecule type" value="Genomic_DNA"/>
</dbReference>
<dbReference type="Proteomes" id="UP000298652">
    <property type="component" value="Chromosome 6"/>
</dbReference>
<dbReference type="OMA" id="CHILVMH"/>
<sequence length="332" mass="36788">MKGIKRQRTSEAQAAMQTTTMDSASAVVEFKLPFVKIKNVSAGEAVYSDPISAGTNGYLAIFLELILSKPESVKAVFEAFLMDKDGEPSLVAAKRTGVYLFQRDSVRFGWSQFMSQMDLVKDYVRDGQITFVCSIMVLHDSGIPVPPSDIGKNLGMLLDSMDGLDVSFFTVDGETFHAHRGVLAARSPVFRAELLGIMAEVTMSSITLLDIAPATFRIVLRFMYMDAFPVQDELGDSHSEVLQHLLAAADRYALNRLKLICAQKLWENMSVDTVADALACAEMYSCLELKKKCIGFIVAEKIFNKAVLTEGFMQLRQNFPFIITEVRSRVGT</sequence>
<dbReference type="Gene3D" id="2.60.210.10">
    <property type="entry name" value="Apoptosis, Tumor Necrosis Factor Receptor Associated Protein 2, Chain A"/>
    <property type="match status" value="1"/>
</dbReference>
<dbReference type="InterPro" id="IPR011333">
    <property type="entry name" value="SKP1/BTB/POZ_sf"/>
</dbReference>
<evidence type="ECO:0000256" key="1">
    <source>
        <dbReference type="ARBA" id="ARBA00004906"/>
    </source>
</evidence>
<dbReference type="InterPro" id="IPR056423">
    <property type="entry name" value="BACK_BPM_SPOP"/>
</dbReference>
<dbReference type="Gene3D" id="3.30.710.10">
    <property type="entry name" value="Potassium Channel Kv1.1, Chain A"/>
    <property type="match status" value="1"/>
</dbReference>
<dbReference type="InterPro" id="IPR008974">
    <property type="entry name" value="TRAF-like"/>
</dbReference>
<dbReference type="SUPFAM" id="SSF49599">
    <property type="entry name" value="TRAF domain-like"/>
    <property type="match status" value="1"/>
</dbReference>
<dbReference type="InterPro" id="IPR002083">
    <property type="entry name" value="MATH/TRAF_dom"/>
</dbReference>
<comment type="similarity">
    <text evidence="2">Belongs to the Tdpoz family.</text>
</comment>
<comment type="pathway">
    <text evidence="1">Protein modification; protein ubiquitination.</text>
</comment>
<dbReference type="Pfam" id="PF00651">
    <property type="entry name" value="BTB"/>
    <property type="match status" value="1"/>
</dbReference>
<feature type="domain" description="BTB" evidence="3">
    <location>
        <begin position="164"/>
        <end position="232"/>
    </location>
</feature>
<dbReference type="CDD" id="cd00121">
    <property type="entry name" value="MATH"/>
    <property type="match status" value="1"/>
</dbReference>
<dbReference type="Gene3D" id="1.25.40.420">
    <property type="match status" value="1"/>
</dbReference>
<evidence type="ECO:0000259" key="3">
    <source>
        <dbReference type="PROSITE" id="PS50097"/>
    </source>
</evidence>